<name>A0A4R5W695_9BURK</name>
<gene>
    <name evidence="1" type="ORF">E2I14_06760</name>
</gene>
<reference evidence="1 2" key="1">
    <citation type="submission" date="2019-03" db="EMBL/GenBank/DDBJ databases">
        <title>Sapientia aquatica gen. nov., sp. nov., isolated from a crater lake.</title>
        <authorList>
            <person name="Felfoldi T."/>
            <person name="Szabo A."/>
            <person name="Toth E."/>
            <person name="Schumann P."/>
            <person name="Keki Z."/>
            <person name="Marialigeti K."/>
            <person name="Mathe I."/>
        </authorList>
    </citation>
    <scope>NUCLEOTIDE SEQUENCE [LARGE SCALE GENOMIC DNA]</scope>
    <source>
        <strain evidence="1 2">SA-152</strain>
    </source>
</reference>
<sequence length="327" mass="37452">MAKKFHQTSFDLALDLLSIIKRSIFNKTGHCPEDYYYIMPVNAYGELVFTLSQTQHLRQQAKVCLLLRNDRNFLLEFWPQAADFVIYLTQEEYDTLFFLEQISFRSPGWFFLCWADLFADGRFGSDLVLKNNRLTLKEAYSYALGLDLSVPILAPQIQNVPAHNADKTVLFVQHAKTYGRIPASFWNVLAQEFHNKGYTIFIDKIAQEDVLLDPEIPVHYLQKTVPELVRFAKSVNLVVALRSGMADLIGASIGDAPMRMITLYHITSKFNRTQKEFHHSAGVAQTGLNLARCFSTDKISDIEIMSDNPEQLINQEVRKVSQLAFSR</sequence>
<comment type="caution">
    <text evidence="1">The sequence shown here is derived from an EMBL/GenBank/DDBJ whole genome shotgun (WGS) entry which is preliminary data.</text>
</comment>
<evidence type="ECO:0000313" key="1">
    <source>
        <dbReference type="EMBL" id="TDK67447.1"/>
    </source>
</evidence>
<dbReference type="Proteomes" id="UP000294829">
    <property type="component" value="Unassembled WGS sequence"/>
</dbReference>
<dbReference type="EMBL" id="SMYL01000002">
    <property type="protein sequence ID" value="TDK67447.1"/>
    <property type="molecule type" value="Genomic_DNA"/>
</dbReference>
<dbReference type="RefSeq" id="WP_133326707.1">
    <property type="nucleotide sequence ID" value="NZ_SMYL01000002.1"/>
</dbReference>
<proteinExistence type="predicted"/>
<dbReference type="AlphaFoldDB" id="A0A4R5W695"/>
<organism evidence="1 2">
    <name type="scientific">Sapientia aquatica</name>
    <dbReference type="NCBI Taxonomy" id="1549640"/>
    <lineage>
        <taxon>Bacteria</taxon>
        <taxon>Pseudomonadati</taxon>
        <taxon>Pseudomonadota</taxon>
        <taxon>Betaproteobacteria</taxon>
        <taxon>Burkholderiales</taxon>
        <taxon>Oxalobacteraceae</taxon>
        <taxon>Sapientia</taxon>
    </lineage>
</organism>
<keyword evidence="2" id="KW-1185">Reference proteome</keyword>
<protein>
    <submittedName>
        <fullName evidence="1">Uncharacterized protein</fullName>
    </submittedName>
</protein>
<accession>A0A4R5W695</accession>
<evidence type="ECO:0000313" key="2">
    <source>
        <dbReference type="Proteomes" id="UP000294829"/>
    </source>
</evidence>